<reference evidence="2 3" key="2">
    <citation type="submission" date="2018-08" db="EMBL/GenBank/DDBJ databases">
        <authorList>
            <person name="Laetsch R D."/>
            <person name="Stevens L."/>
            <person name="Kumar S."/>
            <person name="Blaxter L. M."/>
        </authorList>
    </citation>
    <scope>NUCLEOTIDE SEQUENCE [LARGE SCALE GENOMIC DNA]</scope>
</reference>
<keyword evidence="3" id="KW-1185">Reference proteome</keyword>
<name>A0A182ERN0_ONCOC</name>
<reference evidence="4" key="1">
    <citation type="submission" date="2016-06" db="UniProtKB">
        <authorList>
            <consortium name="WormBaseParasite"/>
        </authorList>
    </citation>
    <scope>IDENTIFICATION</scope>
</reference>
<gene>
    <name evidence="2" type="ORF">NOO_LOCUS10798</name>
</gene>
<evidence type="ECO:0000313" key="2">
    <source>
        <dbReference type="EMBL" id="VDM94525.1"/>
    </source>
</evidence>
<dbReference type="WBParaSite" id="nOo.2.0.1.t10798-RA">
    <property type="protein sequence ID" value="nOo.2.0.1.t10798-RA"/>
    <property type="gene ID" value="nOo.2.0.1.g10798"/>
</dbReference>
<dbReference type="STRING" id="42157.A0A182ERN0"/>
<sequence>MQKSKQEEPIARRTRSAIRNRVPETTSVNATTKEECKWISGVSFSVPDKWNCDEIPEQNFTSTMVAVYTQLTSRRYRALYYSKWKVCNWQQHRSVGRKGSNLKMLIQKDWNLRSQRYGNHITIDELQTSFVFKDENATSTIANCEFLDPYIKNDDIIIDMKVGSSTSNWTRRAIDQETSSNPTRGGQIIMMETNPQEVTDPENAKFQYTVYSLQQEFNQWL</sequence>
<evidence type="ECO:0000256" key="1">
    <source>
        <dbReference type="SAM" id="MobiDB-lite"/>
    </source>
</evidence>
<evidence type="ECO:0000313" key="4">
    <source>
        <dbReference type="WBParaSite" id="nOo.2.0.1.t10798-RA"/>
    </source>
</evidence>
<accession>A0A182ERN0</accession>
<feature type="region of interest" description="Disordered" evidence="1">
    <location>
        <begin position="1"/>
        <end position="26"/>
    </location>
</feature>
<feature type="compositionally biased region" description="Basic and acidic residues" evidence="1">
    <location>
        <begin position="1"/>
        <end position="11"/>
    </location>
</feature>
<dbReference type="EMBL" id="UYRW01006616">
    <property type="protein sequence ID" value="VDM94525.1"/>
    <property type="molecule type" value="Genomic_DNA"/>
</dbReference>
<organism evidence="4">
    <name type="scientific">Onchocerca ochengi</name>
    <name type="common">Filarial nematode worm</name>
    <dbReference type="NCBI Taxonomy" id="42157"/>
    <lineage>
        <taxon>Eukaryota</taxon>
        <taxon>Metazoa</taxon>
        <taxon>Ecdysozoa</taxon>
        <taxon>Nematoda</taxon>
        <taxon>Chromadorea</taxon>
        <taxon>Rhabditida</taxon>
        <taxon>Spirurina</taxon>
        <taxon>Spiruromorpha</taxon>
        <taxon>Filarioidea</taxon>
        <taxon>Onchocercidae</taxon>
        <taxon>Onchocerca</taxon>
    </lineage>
</organism>
<proteinExistence type="predicted"/>
<dbReference type="Proteomes" id="UP000271087">
    <property type="component" value="Unassembled WGS sequence"/>
</dbReference>
<dbReference type="AlphaFoldDB" id="A0A182ERN0"/>
<evidence type="ECO:0000313" key="3">
    <source>
        <dbReference type="Proteomes" id="UP000271087"/>
    </source>
</evidence>
<protein>
    <submittedName>
        <fullName evidence="4">DDE-1 domain-containing protein</fullName>
    </submittedName>
</protein>